<comment type="similarity">
    <text evidence="1">Belongs to the HesA/MoeB/ThiF family.</text>
</comment>
<dbReference type="PANTHER" id="PTHR10953">
    <property type="entry name" value="UBIQUITIN-ACTIVATING ENZYME E1"/>
    <property type="match status" value="1"/>
</dbReference>
<dbReference type="PANTHER" id="PTHR10953:SF240">
    <property type="entry name" value="SULFUR CARRIER PROTEIN THIS ADENYLYLTRANSFERASE"/>
    <property type="match status" value="1"/>
</dbReference>
<keyword evidence="3" id="KW-0548">Nucleotidyltransferase</keyword>
<sequence>MANQPLPSDKHIQRRYLRQIQLPGFGEAGQQSLGEARVLIVGLGGLGCAVAQYLTAAGVGNITLLDGDDIALSNLQRQILFDEASIGANKADVAKQKLQQLNSQVQITAIDRHLDLPLAETLIASADLILDCTDNFTTRYLINDVAHFYKKNWVYASVLGFAGQVASFNTRLSCFRCLYPNVSEVPNCNQAGVLGVLPGIVGNLQALMAIQMLCCEQTCNQLVRFSGNDYSLQTIGLAKSRQCLICSGQQEYFQLHSHRCDESAQPRAITASQIKTFIEQHPNAKLADIRSPAEYQEHNAGGINIPLSDFESWFAGQVSQPLILLCQTGKRCQWLLGRLPASSTARSPVVYLEGGLDALTHPTHSLHLLKAL</sequence>
<dbReference type="Pfam" id="PF00899">
    <property type="entry name" value="ThiF"/>
    <property type="match status" value="1"/>
</dbReference>
<dbReference type="Gene3D" id="3.40.250.10">
    <property type="entry name" value="Rhodanese-like domain"/>
    <property type="match status" value="1"/>
</dbReference>
<keyword evidence="3" id="KW-0808">Transferase</keyword>
<dbReference type="Gene3D" id="3.40.50.720">
    <property type="entry name" value="NAD(P)-binding Rossmann-like Domain"/>
    <property type="match status" value="1"/>
</dbReference>
<name>A0AAV3U2R9_9ALTE</name>
<dbReference type="InterPro" id="IPR036873">
    <property type="entry name" value="Rhodanese-like_dom_sf"/>
</dbReference>
<dbReference type="EMBL" id="BAABLX010000016">
    <property type="protein sequence ID" value="GAA4942579.1"/>
    <property type="molecule type" value="Genomic_DNA"/>
</dbReference>
<dbReference type="AlphaFoldDB" id="A0AAV3U2R9"/>
<gene>
    <name evidence="3" type="primary">moeB_1</name>
    <name evidence="3" type="ORF">GCM10025791_21380</name>
</gene>
<accession>A0AAV3U2R9</accession>
<dbReference type="CDD" id="cd00158">
    <property type="entry name" value="RHOD"/>
    <property type="match status" value="1"/>
</dbReference>
<keyword evidence="4" id="KW-1185">Reference proteome</keyword>
<dbReference type="SUPFAM" id="SSF69572">
    <property type="entry name" value="Activating enzymes of the ubiquitin-like proteins"/>
    <property type="match status" value="1"/>
</dbReference>
<evidence type="ECO:0000259" key="2">
    <source>
        <dbReference type="PROSITE" id="PS50206"/>
    </source>
</evidence>
<feature type="domain" description="Rhodanese" evidence="2">
    <location>
        <begin position="280"/>
        <end position="365"/>
    </location>
</feature>
<dbReference type="FunFam" id="3.40.50.720:FF:000080">
    <property type="entry name" value="Thiazole biosynthesis adenylyltransferase ThiF"/>
    <property type="match status" value="1"/>
</dbReference>
<dbReference type="PROSITE" id="PS50206">
    <property type="entry name" value="RHODANESE_3"/>
    <property type="match status" value="1"/>
</dbReference>
<protein>
    <submittedName>
        <fullName evidence="3">Molybdopterin-synthase adenylyltransferase MoeB</fullName>
    </submittedName>
</protein>
<evidence type="ECO:0000313" key="3">
    <source>
        <dbReference type="EMBL" id="GAA4942579.1"/>
    </source>
</evidence>
<organism evidence="3 4">
    <name type="scientific">Halioxenophilus aromaticivorans</name>
    <dbReference type="NCBI Taxonomy" id="1306992"/>
    <lineage>
        <taxon>Bacteria</taxon>
        <taxon>Pseudomonadati</taxon>
        <taxon>Pseudomonadota</taxon>
        <taxon>Gammaproteobacteria</taxon>
        <taxon>Alteromonadales</taxon>
        <taxon>Alteromonadaceae</taxon>
        <taxon>Halioxenophilus</taxon>
    </lineage>
</organism>
<evidence type="ECO:0000256" key="1">
    <source>
        <dbReference type="ARBA" id="ARBA00009919"/>
    </source>
</evidence>
<comment type="caution">
    <text evidence="3">The sequence shown here is derived from an EMBL/GenBank/DDBJ whole genome shotgun (WGS) entry which is preliminary data.</text>
</comment>
<dbReference type="GO" id="GO:0004792">
    <property type="term" value="F:thiosulfate-cyanide sulfurtransferase activity"/>
    <property type="evidence" value="ECO:0007669"/>
    <property type="project" value="TreeGrafter"/>
</dbReference>
<dbReference type="Pfam" id="PF00581">
    <property type="entry name" value="Rhodanese"/>
    <property type="match status" value="1"/>
</dbReference>
<dbReference type="Proteomes" id="UP001409585">
    <property type="component" value="Unassembled WGS sequence"/>
</dbReference>
<dbReference type="RefSeq" id="WP_345421429.1">
    <property type="nucleotide sequence ID" value="NZ_AP031496.1"/>
</dbReference>
<dbReference type="InterPro" id="IPR045886">
    <property type="entry name" value="ThiF/MoeB/HesA"/>
</dbReference>
<dbReference type="GO" id="GO:0008146">
    <property type="term" value="F:sulfotransferase activity"/>
    <property type="evidence" value="ECO:0007669"/>
    <property type="project" value="TreeGrafter"/>
</dbReference>
<dbReference type="GO" id="GO:0005829">
    <property type="term" value="C:cytosol"/>
    <property type="evidence" value="ECO:0007669"/>
    <property type="project" value="TreeGrafter"/>
</dbReference>
<dbReference type="GO" id="GO:0016779">
    <property type="term" value="F:nucleotidyltransferase activity"/>
    <property type="evidence" value="ECO:0007669"/>
    <property type="project" value="UniProtKB-KW"/>
</dbReference>
<dbReference type="InterPro" id="IPR000594">
    <property type="entry name" value="ThiF_NAD_FAD-bd"/>
</dbReference>
<dbReference type="CDD" id="cd00757">
    <property type="entry name" value="ThiF_MoeB_HesA_family"/>
    <property type="match status" value="1"/>
</dbReference>
<reference evidence="4" key="1">
    <citation type="journal article" date="2019" name="Int. J. Syst. Evol. Microbiol.">
        <title>The Global Catalogue of Microorganisms (GCM) 10K type strain sequencing project: providing services to taxonomists for standard genome sequencing and annotation.</title>
        <authorList>
            <consortium name="The Broad Institute Genomics Platform"/>
            <consortium name="The Broad Institute Genome Sequencing Center for Infectious Disease"/>
            <person name="Wu L."/>
            <person name="Ma J."/>
        </authorList>
    </citation>
    <scope>NUCLEOTIDE SEQUENCE [LARGE SCALE GENOMIC DNA]</scope>
    <source>
        <strain evidence="4">JCM 19134</strain>
    </source>
</reference>
<dbReference type="GO" id="GO:0008641">
    <property type="term" value="F:ubiquitin-like modifier activating enzyme activity"/>
    <property type="evidence" value="ECO:0007669"/>
    <property type="project" value="InterPro"/>
</dbReference>
<proteinExistence type="inferred from homology"/>
<dbReference type="InterPro" id="IPR035985">
    <property type="entry name" value="Ubiquitin-activating_enz"/>
</dbReference>
<evidence type="ECO:0000313" key="4">
    <source>
        <dbReference type="Proteomes" id="UP001409585"/>
    </source>
</evidence>
<dbReference type="InterPro" id="IPR001763">
    <property type="entry name" value="Rhodanese-like_dom"/>
</dbReference>